<organism evidence="1 2">
    <name type="scientific">Clavispora lusitaniae</name>
    <name type="common">Candida lusitaniae</name>
    <dbReference type="NCBI Taxonomy" id="36911"/>
    <lineage>
        <taxon>Eukaryota</taxon>
        <taxon>Fungi</taxon>
        <taxon>Dikarya</taxon>
        <taxon>Ascomycota</taxon>
        <taxon>Saccharomycotina</taxon>
        <taxon>Pichiomycetes</taxon>
        <taxon>Metschnikowiaceae</taxon>
        <taxon>Clavispora</taxon>
    </lineage>
</organism>
<dbReference type="Proteomes" id="UP000326582">
    <property type="component" value="Chromosome 6"/>
</dbReference>
<evidence type="ECO:0000313" key="2">
    <source>
        <dbReference type="Proteomes" id="UP000326582"/>
    </source>
</evidence>
<evidence type="ECO:0000313" key="1">
    <source>
        <dbReference type="EMBL" id="QFZ29787.1"/>
    </source>
</evidence>
<proteinExistence type="predicted"/>
<reference evidence="2" key="1">
    <citation type="journal article" date="2019" name="MBio">
        <title>Comparative genomics for the elucidation of multidrug resistance (MDR) in Candida lusitaniae.</title>
        <authorList>
            <person name="Kannan A."/>
            <person name="Asner S.A."/>
            <person name="Trachsel E."/>
            <person name="Kelly S."/>
            <person name="Parker J."/>
            <person name="Sanglard D."/>
        </authorList>
    </citation>
    <scope>NUCLEOTIDE SEQUENCE [LARGE SCALE GENOMIC DNA]</scope>
    <source>
        <strain evidence="2">P1</strain>
    </source>
</reference>
<accession>A0ACD0WQM8</accession>
<dbReference type="EMBL" id="CP038489">
    <property type="protein sequence ID" value="QFZ29787.1"/>
    <property type="molecule type" value="Genomic_DNA"/>
</dbReference>
<protein>
    <submittedName>
        <fullName evidence="1">Uncharacterized protein</fullName>
    </submittedName>
</protein>
<keyword evidence="2" id="KW-1185">Reference proteome</keyword>
<sequence>MHRTSEDRCNVTFVWLIFFPSVLGSTCVCRLTSSRPWKFHVLLCASLCFRLVWPRLTWCLTLTSPARICQCGTSVHVAQKSNEYHTSGTRGKSENLAYKRGGAITVEFTSRSKVGPRRNFYNFFFRPFFVTCGGGHFRQKTVADVRVNHSFGHRDLQVAETGPTSKPGRTNLAVFFPAFAVAMTFGLPIVVMPWGCH</sequence>
<name>A0ACD0WQM8_CLALS</name>
<gene>
    <name evidence="1" type="ORF">EJF14_60300</name>
</gene>